<proteinExistence type="predicted"/>
<evidence type="ECO:0000313" key="2">
    <source>
        <dbReference type="EMBL" id="KZT20246.1"/>
    </source>
</evidence>
<reference evidence="2 3" key="1">
    <citation type="journal article" date="2016" name="Mol. Biol. Evol.">
        <title>Comparative Genomics of Early-Diverging Mushroom-Forming Fungi Provides Insights into the Origins of Lignocellulose Decay Capabilities.</title>
        <authorList>
            <person name="Nagy L.G."/>
            <person name="Riley R."/>
            <person name="Tritt A."/>
            <person name="Adam C."/>
            <person name="Daum C."/>
            <person name="Floudas D."/>
            <person name="Sun H."/>
            <person name="Yadav J.S."/>
            <person name="Pangilinan J."/>
            <person name="Larsson K.H."/>
            <person name="Matsuura K."/>
            <person name="Barry K."/>
            <person name="Labutti K."/>
            <person name="Kuo R."/>
            <person name="Ohm R.A."/>
            <person name="Bhattacharya S.S."/>
            <person name="Shirouzu T."/>
            <person name="Yoshinaga Y."/>
            <person name="Martin F.M."/>
            <person name="Grigoriev I.V."/>
            <person name="Hibbett D.S."/>
        </authorList>
    </citation>
    <scope>NUCLEOTIDE SEQUENCE [LARGE SCALE GENOMIC DNA]</scope>
    <source>
        <strain evidence="2 3">HHB14362 ss-1</strain>
    </source>
</reference>
<keyword evidence="3" id="KW-1185">Reference proteome</keyword>
<feature type="region of interest" description="Disordered" evidence="1">
    <location>
        <begin position="1"/>
        <end position="151"/>
    </location>
</feature>
<evidence type="ECO:0000313" key="3">
    <source>
        <dbReference type="Proteomes" id="UP000076761"/>
    </source>
</evidence>
<gene>
    <name evidence="2" type="ORF">NEOLEDRAFT_1165096</name>
</gene>
<dbReference type="InParanoid" id="A0A165NXJ3"/>
<organism evidence="2 3">
    <name type="scientific">Neolentinus lepideus HHB14362 ss-1</name>
    <dbReference type="NCBI Taxonomy" id="1314782"/>
    <lineage>
        <taxon>Eukaryota</taxon>
        <taxon>Fungi</taxon>
        <taxon>Dikarya</taxon>
        <taxon>Basidiomycota</taxon>
        <taxon>Agaricomycotina</taxon>
        <taxon>Agaricomycetes</taxon>
        <taxon>Gloeophyllales</taxon>
        <taxon>Gloeophyllaceae</taxon>
        <taxon>Neolentinus</taxon>
    </lineage>
</organism>
<dbReference type="Proteomes" id="UP000076761">
    <property type="component" value="Unassembled WGS sequence"/>
</dbReference>
<dbReference type="AlphaFoldDB" id="A0A165NXJ3"/>
<evidence type="ECO:0000256" key="1">
    <source>
        <dbReference type="SAM" id="MobiDB-lite"/>
    </source>
</evidence>
<dbReference type="OrthoDB" id="2402960at2759"/>
<feature type="compositionally biased region" description="Low complexity" evidence="1">
    <location>
        <begin position="122"/>
        <end position="151"/>
    </location>
</feature>
<sequence length="151" mass="16074">MARIREQNEKIKQRRADVKADEDAFKKTQEAERVKLAKTRKVQEQIDRTREQNAQRKMDKALSREWDSGKKMPPSRTATDEGDLTASFALGRGRGGGRGRGRGEGGRGRGRGSAAGALQKDAASAGETPSAPATPAAETLAAPAAESVAAS</sequence>
<name>A0A165NXJ3_9AGAM</name>
<dbReference type="EMBL" id="KV425623">
    <property type="protein sequence ID" value="KZT20246.1"/>
    <property type="molecule type" value="Genomic_DNA"/>
</dbReference>
<dbReference type="STRING" id="1314782.A0A165NXJ3"/>
<accession>A0A165NXJ3</accession>
<feature type="compositionally biased region" description="Basic and acidic residues" evidence="1">
    <location>
        <begin position="1"/>
        <end position="70"/>
    </location>
</feature>
<protein>
    <submittedName>
        <fullName evidence="2">Uncharacterized protein</fullName>
    </submittedName>
</protein>